<dbReference type="SUPFAM" id="SSF56300">
    <property type="entry name" value="Metallo-dependent phosphatases"/>
    <property type="match status" value="1"/>
</dbReference>
<comment type="caution">
    <text evidence="3">The sequence shown here is derived from an EMBL/GenBank/DDBJ whole genome shotgun (WGS) entry which is preliminary data.</text>
</comment>
<evidence type="ECO:0000313" key="3">
    <source>
        <dbReference type="EMBL" id="MFD2681054.1"/>
    </source>
</evidence>
<evidence type="ECO:0000313" key="4">
    <source>
        <dbReference type="Proteomes" id="UP001597506"/>
    </source>
</evidence>
<proteinExistence type="predicted"/>
<dbReference type="InterPro" id="IPR041796">
    <property type="entry name" value="Mre11_N"/>
</dbReference>
<dbReference type="RefSeq" id="WP_377934928.1">
    <property type="nucleotide sequence ID" value="NZ_JBHUMF010000023.1"/>
</dbReference>
<gene>
    <name evidence="3" type="ORF">ACFSUL_09885</name>
</gene>
<dbReference type="Proteomes" id="UP001597506">
    <property type="component" value="Unassembled WGS sequence"/>
</dbReference>
<sequence length="401" mass="46983">MEEIRFIHCADLHLDSPFKGLRQLPVEIFDRIQNSTFKAFETLINESISREVDFIIISGDLFDEEDRSIRAQARLQRQLKKLAKHAIPVYIIHGNHDHLGGHRIGLDFPENVHIFGPDVETKIFQTASGTEVHLTGFSYRSRHITERVVSEYRKASVDQNYYIGLLHGSEGGVKSLHDTYAPFSVPELLEKNYHYWALGHIHEKKILYKDPYIVYPGNIQGRHRKESGEKGCYEVILDGNQTSLKWIETQDLIWEKINVSMKHIHRFGEVFQKLQSVLEEFREYNGALVEIEMKDVEHLSPETLRRIDNGELLEALQVYEESENFVWVHKLTYQHLQQETQTTEGFLTDLTSSLSKQSEEDWEEALMELYEHPQAFRYLDVLTSEEKDRIKQEVFQLLVRE</sequence>
<dbReference type="PANTHER" id="PTHR30337">
    <property type="entry name" value="COMPONENT OF ATP-DEPENDENT DSDNA EXONUCLEASE"/>
    <property type="match status" value="1"/>
</dbReference>
<protein>
    <submittedName>
        <fullName evidence="3">Exonuclease SbcCD subunit D</fullName>
    </submittedName>
</protein>
<reference evidence="4" key="1">
    <citation type="journal article" date="2019" name="Int. J. Syst. Evol. Microbiol.">
        <title>The Global Catalogue of Microorganisms (GCM) 10K type strain sequencing project: providing services to taxonomists for standard genome sequencing and annotation.</title>
        <authorList>
            <consortium name="The Broad Institute Genomics Platform"/>
            <consortium name="The Broad Institute Genome Sequencing Center for Infectious Disease"/>
            <person name="Wu L."/>
            <person name="Ma J."/>
        </authorList>
    </citation>
    <scope>NUCLEOTIDE SEQUENCE [LARGE SCALE GENOMIC DNA]</scope>
    <source>
        <strain evidence="4">KCTC 3913</strain>
    </source>
</reference>
<dbReference type="Pfam" id="PF00149">
    <property type="entry name" value="Metallophos"/>
    <property type="match status" value="1"/>
</dbReference>
<dbReference type="CDD" id="cd00840">
    <property type="entry name" value="MPP_Mre11_N"/>
    <property type="match status" value="1"/>
</dbReference>
<dbReference type="EMBL" id="JBHUMF010000023">
    <property type="protein sequence ID" value="MFD2681054.1"/>
    <property type="molecule type" value="Genomic_DNA"/>
</dbReference>
<keyword evidence="3" id="KW-0540">Nuclease</keyword>
<evidence type="ECO:0000259" key="2">
    <source>
        <dbReference type="Pfam" id="PF00149"/>
    </source>
</evidence>
<dbReference type="PANTHER" id="PTHR30337:SF7">
    <property type="entry name" value="PHOSPHOESTERASE"/>
    <property type="match status" value="1"/>
</dbReference>
<dbReference type="InterPro" id="IPR029052">
    <property type="entry name" value="Metallo-depent_PP-like"/>
</dbReference>
<dbReference type="InterPro" id="IPR014576">
    <property type="entry name" value="Pesterase_YhaO"/>
</dbReference>
<name>A0ABW5RSU9_9BACI</name>
<dbReference type="InterPro" id="IPR004843">
    <property type="entry name" value="Calcineurin-like_PHP"/>
</dbReference>
<keyword evidence="4" id="KW-1185">Reference proteome</keyword>
<evidence type="ECO:0000256" key="1">
    <source>
        <dbReference type="ARBA" id="ARBA00022801"/>
    </source>
</evidence>
<dbReference type="GO" id="GO:0004527">
    <property type="term" value="F:exonuclease activity"/>
    <property type="evidence" value="ECO:0007669"/>
    <property type="project" value="UniProtKB-KW"/>
</dbReference>
<accession>A0ABW5RSU9</accession>
<keyword evidence="3" id="KW-0269">Exonuclease</keyword>
<dbReference type="PIRSF" id="PIRSF033091">
    <property type="entry name" value="Pesterase_YhaO"/>
    <property type="match status" value="1"/>
</dbReference>
<dbReference type="InterPro" id="IPR050535">
    <property type="entry name" value="DNA_Repair-Maintenance_Comp"/>
</dbReference>
<feature type="domain" description="Calcineurin-like phosphoesterase" evidence="2">
    <location>
        <begin position="4"/>
        <end position="203"/>
    </location>
</feature>
<organism evidence="3 4">
    <name type="scientific">Bacillus seohaeanensis</name>
    <dbReference type="NCBI Taxonomy" id="284580"/>
    <lineage>
        <taxon>Bacteria</taxon>
        <taxon>Bacillati</taxon>
        <taxon>Bacillota</taxon>
        <taxon>Bacilli</taxon>
        <taxon>Bacillales</taxon>
        <taxon>Bacillaceae</taxon>
        <taxon>Bacillus</taxon>
    </lineage>
</organism>
<dbReference type="Gene3D" id="3.60.21.10">
    <property type="match status" value="1"/>
</dbReference>
<keyword evidence="1" id="KW-0378">Hydrolase</keyword>